<dbReference type="Proteomes" id="UP000479710">
    <property type="component" value="Unassembled WGS sequence"/>
</dbReference>
<sequence length="410" mass="41720">MEGKGSSEKPWGGSGGKHWAPVAHRAPPRTGAEGAANKMDGAIGVMAVAHREDAPPPTRAEIATKKVDGAMEVMAVAHRVAPAPQGVAKKMDGATGVLAVAQPEAPPPRPLRGEDAAKKRERAIEGRVVKKGPDEAAAGAFQGGTKPDNKGKGKKVAAGTKQPSAPAETATVSSPGGTPEEKKKGKGKASGDEETAPVTSGAPRVPSEAASASSSRGRVKPANHRNRRKGGVCRRAETAAPGETADGSPPCVVEPQNKSSGGRPAGAAPSSDSSDRKSFQPVPTSKSSGGKNAQPAPIGNSLDRKSAQPAPIGNSLAQPSPADELSSNRRTGGALRTTGETKPELSGEKPPMVEAKSTARAVRVVVRSARPPSIRGPRQQHGGGQHGGVWVPKVVAPAPSRHSESVRKNN</sequence>
<feature type="compositionally biased region" description="Basic residues" evidence="1">
    <location>
        <begin position="217"/>
        <end position="232"/>
    </location>
</feature>
<feature type="compositionally biased region" description="Low complexity" evidence="1">
    <location>
        <begin position="259"/>
        <end position="272"/>
    </location>
</feature>
<gene>
    <name evidence="2" type="ORF">E2562_020252</name>
</gene>
<feature type="compositionally biased region" description="Basic and acidic residues" evidence="1">
    <location>
        <begin position="111"/>
        <end position="134"/>
    </location>
</feature>
<keyword evidence="3" id="KW-1185">Reference proteome</keyword>
<dbReference type="EMBL" id="SPHZ02000006">
    <property type="protein sequence ID" value="KAF0913113.1"/>
    <property type="molecule type" value="Genomic_DNA"/>
</dbReference>
<evidence type="ECO:0000256" key="1">
    <source>
        <dbReference type="SAM" id="MobiDB-lite"/>
    </source>
</evidence>
<feature type="compositionally biased region" description="Low complexity" evidence="1">
    <location>
        <begin position="359"/>
        <end position="373"/>
    </location>
</feature>
<accession>A0A6G1DN27</accession>
<dbReference type="OrthoDB" id="710566at2759"/>
<organism evidence="2 3">
    <name type="scientific">Oryza meyeriana var. granulata</name>
    <dbReference type="NCBI Taxonomy" id="110450"/>
    <lineage>
        <taxon>Eukaryota</taxon>
        <taxon>Viridiplantae</taxon>
        <taxon>Streptophyta</taxon>
        <taxon>Embryophyta</taxon>
        <taxon>Tracheophyta</taxon>
        <taxon>Spermatophyta</taxon>
        <taxon>Magnoliopsida</taxon>
        <taxon>Liliopsida</taxon>
        <taxon>Poales</taxon>
        <taxon>Poaceae</taxon>
        <taxon>BOP clade</taxon>
        <taxon>Oryzoideae</taxon>
        <taxon>Oryzeae</taxon>
        <taxon>Oryzinae</taxon>
        <taxon>Oryza</taxon>
        <taxon>Oryza meyeriana</taxon>
    </lineage>
</organism>
<comment type="caution">
    <text evidence="2">The sequence shown here is derived from an EMBL/GenBank/DDBJ whole genome shotgun (WGS) entry which is preliminary data.</text>
</comment>
<protein>
    <submittedName>
        <fullName evidence="2">Uncharacterized protein</fullName>
    </submittedName>
</protein>
<name>A0A6G1DN27_9ORYZ</name>
<evidence type="ECO:0000313" key="2">
    <source>
        <dbReference type="EMBL" id="KAF0913113.1"/>
    </source>
</evidence>
<evidence type="ECO:0000313" key="3">
    <source>
        <dbReference type="Proteomes" id="UP000479710"/>
    </source>
</evidence>
<reference evidence="2 3" key="1">
    <citation type="submission" date="2019-11" db="EMBL/GenBank/DDBJ databases">
        <title>Whole genome sequence of Oryza granulata.</title>
        <authorList>
            <person name="Li W."/>
        </authorList>
    </citation>
    <scope>NUCLEOTIDE SEQUENCE [LARGE SCALE GENOMIC DNA]</scope>
    <source>
        <strain evidence="3">cv. Menghai</strain>
        <tissue evidence="2">Leaf</tissue>
    </source>
</reference>
<dbReference type="AlphaFoldDB" id="A0A6G1DN27"/>
<proteinExistence type="predicted"/>
<feature type="compositionally biased region" description="Polar residues" evidence="1">
    <location>
        <begin position="281"/>
        <end position="291"/>
    </location>
</feature>
<feature type="region of interest" description="Disordered" evidence="1">
    <location>
        <begin position="1"/>
        <end position="36"/>
    </location>
</feature>
<feature type="region of interest" description="Disordered" evidence="1">
    <location>
        <begin position="100"/>
        <end position="391"/>
    </location>
</feature>